<dbReference type="EMBL" id="JACGWJ010000011">
    <property type="protein sequence ID" value="KAL0388034.1"/>
    <property type="molecule type" value="Genomic_DNA"/>
</dbReference>
<accession>A0AAW2S6H1</accession>
<organism evidence="1">
    <name type="scientific">Sesamum radiatum</name>
    <name type="common">Black benniseed</name>
    <dbReference type="NCBI Taxonomy" id="300843"/>
    <lineage>
        <taxon>Eukaryota</taxon>
        <taxon>Viridiplantae</taxon>
        <taxon>Streptophyta</taxon>
        <taxon>Embryophyta</taxon>
        <taxon>Tracheophyta</taxon>
        <taxon>Spermatophyta</taxon>
        <taxon>Magnoliopsida</taxon>
        <taxon>eudicotyledons</taxon>
        <taxon>Gunneridae</taxon>
        <taxon>Pentapetalae</taxon>
        <taxon>asterids</taxon>
        <taxon>lamiids</taxon>
        <taxon>Lamiales</taxon>
        <taxon>Pedaliaceae</taxon>
        <taxon>Sesamum</taxon>
    </lineage>
</organism>
<evidence type="ECO:0000313" key="1">
    <source>
        <dbReference type="EMBL" id="KAL0388034.1"/>
    </source>
</evidence>
<dbReference type="AlphaFoldDB" id="A0AAW2S6H1"/>
<name>A0AAW2S6H1_SESRA</name>
<sequence length="99" mass="11410">MLQPLHPYRTILNLDILDFRNIEKLIGNWASTMKIATTILELDKENFIRLLELSLDDSEKIGWDNNPEDTKVNIFVGDSKGATTECLGRLIKTYLEESR</sequence>
<proteinExistence type="predicted"/>
<comment type="caution">
    <text evidence="1">The sequence shown here is derived from an EMBL/GenBank/DDBJ whole genome shotgun (WGS) entry which is preliminary data.</text>
</comment>
<protein>
    <submittedName>
        <fullName evidence="1">Uncharacterized protein</fullName>
    </submittedName>
</protein>
<reference evidence="1" key="1">
    <citation type="submission" date="2020-06" db="EMBL/GenBank/DDBJ databases">
        <authorList>
            <person name="Li T."/>
            <person name="Hu X."/>
            <person name="Zhang T."/>
            <person name="Song X."/>
            <person name="Zhang H."/>
            <person name="Dai N."/>
            <person name="Sheng W."/>
            <person name="Hou X."/>
            <person name="Wei L."/>
        </authorList>
    </citation>
    <scope>NUCLEOTIDE SEQUENCE</scope>
    <source>
        <strain evidence="1">G02</strain>
        <tissue evidence="1">Leaf</tissue>
    </source>
</reference>
<reference evidence="1" key="2">
    <citation type="journal article" date="2024" name="Plant">
        <title>Genomic evolution and insights into agronomic trait innovations of Sesamum species.</title>
        <authorList>
            <person name="Miao H."/>
            <person name="Wang L."/>
            <person name="Qu L."/>
            <person name="Liu H."/>
            <person name="Sun Y."/>
            <person name="Le M."/>
            <person name="Wang Q."/>
            <person name="Wei S."/>
            <person name="Zheng Y."/>
            <person name="Lin W."/>
            <person name="Duan Y."/>
            <person name="Cao H."/>
            <person name="Xiong S."/>
            <person name="Wang X."/>
            <person name="Wei L."/>
            <person name="Li C."/>
            <person name="Ma Q."/>
            <person name="Ju M."/>
            <person name="Zhao R."/>
            <person name="Li G."/>
            <person name="Mu C."/>
            <person name="Tian Q."/>
            <person name="Mei H."/>
            <person name="Zhang T."/>
            <person name="Gao T."/>
            <person name="Zhang H."/>
        </authorList>
    </citation>
    <scope>NUCLEOTIDE SEQUENCE</scope>
    <source>
        <strain evidence="1">G02</strain>
    </source>
</reference>
<gene>
    <name evidence="1" type="ORF">Sradi_2685200</name>
</gene>